<dbReference type="InterPro" id="IPR000792">
    <property type="entry name" value="Tscrpt_reg_LuxR_C"/>
</dbReference>
<dbReference type="Gene3D" id="3.40.50.2300">
    <property type="match status" value="1"/>
</dbReference>
<evidence type="ECO:0000313" key="6">
    <source>
        <dbReference type="EMBL" id="GAA5058478.1"/>
    </source>
</evidence>
<dbReference type="PRINTS" id="PR00038">
    <property type="entry name" value="HTHLUXR"/>
</dbReference>
<feature type="compositionally biased region" description="Polar residues" evidence="4">
    <location>
        <begin position="1"/>
        <end position="10"/>
    </location>
</feature>
<feature type="region of interest" description="Disordered" evidence="4">
    <location>
        <begin position="1"/>
        <end position="22"/>
    </location>
</feature>
<dbReference type="SMART" id="SM00421">
    <property type="entry name" value="HTH_LUXR"/>
    <property type="match status" value="1"/>
</dbReference>
<keyword evidence="1" id="KW-0805">Transcription regulation</keyword>
<keyword evidence="2" id="KW-0238">DNA-binding</keyword>
<dbReference type="RefSeq" id="WP_164586716.1">
    <property type="nucleotide sequence ID" value="NZ_BAABKC010000046.1"/>
</dbReference>
<evidence type="ECO:0000256" key="3">
    <source>
        <dbReference type="ARBA" id="ARBA00023163"/>
    </source>
</evidence>
<gene>
    <name evidence="6" type="ORF">GCM10023336_33360</name>
</gene>
<dbReference type="InterPro" id="IPR016032">
    <property type="entry name" value="Sig_transdc_resp-reg_C-effctor"/>
</dbReference>
<evidence type="ECO:0000256" key="4">
    <source>
        <dbReference type="SAM" id="MobiDB-lite"/>
    </source>
</evidence>
<evidence type="ECO:0000256" key="1">
    <source>
        <dbReference type="ARBA" id="ARBA00023015"/>
    </source>
</evidence>
<evidence type="ECO:0000256" key="2">
    <source>
        <dbReference type="ARBA" id="ARBA00023125"/>
    </source>
</evidence>
<evidence type="ECO:0000259" key="5">
    <source>
        <dbReference type="PROSITE" id="PS50043"/>
    </source>
</evidence>
<feature type="domain" description="HTH luxR-type" evidence="5">
    <location>
        <begin position="155"/>
        <end position="220"/>
    </location>
</feature>
<accession>A0ABP9KJX8</accession>
<evidence type="ECO:0000313" key="7">
    <source>
        <dbReference type="Proteomes" id="UP001500124"/>
    </source>
</evidence>
<keyword evidence="3" id="KW-0804">Transcription</keyword>
<organism evidence="6 7">
    <name type="scientific">Streptomyces similanensis</name>
    <dbReference type="NCBI Taxonomy" id="1274988"/>
    <lineage>
        <taxon>Bacteria</taxon>
        <taxon>Bacillati</taxon>
        <taxon>Actinomycetota</taxon>
        <taxon>Actinomycetes</taxon>
        <taxon>Kitasatosporales</taxon>
        <taxon>Streptomycetaceae</taxon>
        <taxon>Streptomyces</taxon>
    </lineage>
</organism>
<dbReference type="EMBL" id="BAABKC010000046">
    <property type="protein sequence ID" value="GAA5058478.1"/>
    <property type="molecule type" value="Genomic_DNA"/>
</dbReference>
<reference evidence="7" key="1">
    <citation type="journal article" date="2019" name="Int. J. Syst. Evol. Microbiol.">
        <title>The Global Catalogue of Microorganisms (GCM) 10K type strain sequencing project: providing services to taxonomists for standard genome sequencing and annotation.</title>
        <authorList>
            <consortium name="The Broad Institute Genomics Platform"/>
            <consortium name="The Broad Institute Genome Sequencing Center for Infectious Disease"/>
            <person name="Wu L."/>
            <person name="Ma J."/>
        </authorList>
    </citation>
    <scope>NUCLEOTIDE SEQUENCE [LARGE SCALE GENOMIC DNA]</scope>
    <source>
        <strain evidence="7">JCM 18410</strain>
    </source>
</reference>
<sequence>MLSSSGTTRPGTAGSADRTPVAVHATDPILREGVLSQLRRYPEVDLREEAAAGPGTVALLVDDTLDETALARLRRLVRGEGARAVLVVSSLREAGLLDVIECGVGAIVWRHEATAHRLVQAVLAAARGDGDLPADLLGRLIDQVGTLHRNAAGHPGVPVSGLTAREVDVLRLVAEGLDTGEIAGKLSYSERTVKNVIHGLTTRLHLRNRAHAVAYALREGYI</sequence>
<dbReference type="PANTHER" id="PTHR43214">
    <property type="entry name" value="TWO-COMPONENT RESPONSE REGULATOR"/>
    <property type="match status" value="1"/>
</dbReference>
<proteinExistence type="predicted"/>
<dbReference type="PROSITE" id="PS50043">
    <property type="entry name" value="HTH_LUXR_2"/>
    <property type="match status" value="1"/>
</dbReference>
<dbReference type="CDD" id="cd06170">
    <property type="entry name" value="LuxR_C_like"/>
    <property type="match status" value="1"/>
</dbReference>
<comment type="caution">
    <text evidence="6">The sequence shown here is derived from an EMBL/GenBank/DDBJ whole genome shotgun (WGS) entry which is preliminary data.</text>
</comment>
<dbReference type="InterPro" id="IPR039420">
    <property type="entry name" value="WalR-like"/>
</dbReference>
<name>A0ABP9KJX8_9ACTN</name>
<dbReference type="Proteomes" id="UP001500124">
    <property type="component" value="Unassembled WGS sequence"/>
</dbReference>
<dbReference type="SUPFAM" id="SSF46894">
    <property type="entry name" value="C-terminal effector domain of the bipartite response regulators"/>
    <property type="match status" value="1"/>
</dbReference>
<protein>
    <submittedName>
        <fullName evidence="6">Response regulator transcription factor</fullName>
    </submittedName>
</protein>
<dbReference type="PANTHER" id="PTHR43214:SF24">
    <property type="entry name" value="TRANSCRIPTIONAL REGULATORY PROTEIN NARL-RELATED"/>
    <property type="match status" value="1"/>
</dbReference>
<dbReference type="Pfam" id="PF00196">
    <property type="entry name" value="GerE"/>
    <property type="match status" value="1"/>
</dbReference>
<keyword evidence="7" id="KW-1185">Reference proteome</keyword>